<dbReference type="Proteomes" id="UP000001208">
    <property type="component" value="Chromosome"/>
</dbReference>
<keyword evidence="4" id="KW-1185">Reference proteome</keyword>
<sequence>MIKYALMENLLTARTDDYMAQPQDVRSHDLESITEKMLAKGTTITKTDTVAVLNSFFEVVSEITRDGESVNTELINTGFSIQGVFLGATDTFDSKRHSIKLNVNPGKALKKSLSDITLEKTASTDVLPQILEVKDSISGSVNESITSSGVVEIKGSLLKIEGDNQNNGVVFLDAQGAVHKVTTLVDNKPARLIVLLPALPAGEYTLQITTQYSGGTILKTPRTGTFNKPLTVV</sequence>
<dbReference type="KEGG" id="cts:Ctha_2339"/>
<accession>B3QWM9</accession>
<evidence type="ECO:0000259" key="1">
    <source>
        <dbReference type="Pfam" id="PF14734"/>
    </source>
</evidence>
<protein>
    <submittedName>
        <fullName evidence="3">Uncharacterized protein</fullName>
    </submittedName>
</protein>
<dbReference type="RefSeq" id="WP_012500871.1">
    <property type="nucleotide sequence ID" value="NC_011026.1"/>
</dbReference>
<dbReference type="Pfam" id="PF14848">
    <property type="entry name" value="HU-DNA_bdg"/>
    <property type="match status" value="1"/>
</dbReference>
<proteinExistence type="predicted"/>
<dbReference type="CDD" id="cd13833">
    <property type="entry name" value="HU_IHF_like"/>
    <property type="match status" value="1"/>
</dbReference>
<dbReference type="AlphaFoldDB" id="B3QWM9"/>
<dbReference type="HOGENOM" id="CLU_092785_0_0_10"/>
<evidence type="ECO:0000259" key="2">
    <source>
        <dbReference type="Pfam" id="PF14848"/>
    </source>
</evidence>
<evidence type="ECO:0000313" key="4">
    <source>
        <dbReference type="Proteomes" id="UP000001208"/>
    </source>
</evidence>
<dbReference type="CDD" id="cd12843">
    <property type="entry name" value="Bvu_2165_C_like"/>
    <property type="match status" value="1"/>
</dbReference>
<dbReference type="OrthoDB" id="1115271at2"/>
<dbReference type="eggNOG" id="ENOG503295Z">
    <property type="taxonomic scope" value="Bacteria"/>
</dbReference>
<dbReference type="Gene3D" id="2.70.50.70">
    <property type="match status" value="1"/>
</dbReference>
<dbReference type="Pfam" id="PF14734">
    <property type="entry name" value="DUF4469"/>
    <property type="match status" value="1"/>
</dbReference>
<name>B3QWM9_CHLT3</name>
<reference evidence="3 4" key="1">
    <citation type="submission" date="2008-06" db="EMBL/GenBank/DDBJ databases">
        <title>Complete sequence of Chloroherpeton thalassium ATCC 35110.</title>
        <authorList>
            <consortium name="US DOE Joint Genome Institute"/>
            <person name="Lucas S."/>
            <person name="Copeland A."/>
            <person name="Lapidus A."/>
            <person name="Glavina del Rio T."/>
            <person name="Dalin E."/>
            <person name="Tice H."/>
            <person name="Bruce D."/>
            <person name="Goodwin L."/>
            <person name="Pitluck S."/>
            <person name="Schmutz J."/>
            <person name="Larimer F."/>
            <person name="Land M."/>
            <person name="Hauser L."/>
            <person name="Kyrpides N."/>
            <person name="Mikhailova N."/>
            <person name="Liu Z."/>
            <person name="Li T."/>
            <person name="Zhao F."/>
            <person name="Overmann J."/>
            <person name="Bryant D.A."/>
            <person name="Richardson P."/>
        </authorList>
    </citation>
    <scope>NUCLEOTIDE SEQUENCE [LARGE SCALE GENOMIC DNA]</scope>
    <source>
        <strain evidence="4">ATCC 35110 / GB-78</strain>
    </source>
</reference>
<organism evidence="3 4">
    <name type="scientific">Chloroherpeton thalassium (strain ATCC 35110 / GB-78)</name>
    <dbReference type="NCBI Taxonomy" id="517418"/>
    <lineage>
        <taxon>Bacteria</taxon>
        <taxon>Pseudomonadati</taxon>
        <taxon>Chlorobiota</taxon>
        <taxon>Chlorobiia</taxon>
        <taxon>Chlorobiales</taxon>
        <taxon>Chloroherpetonaceae</taxon>
        <taxon>Chloroherpeton</taxon>
    </lineage>
</organism>
<dbReference type="InterPro" id="IPR027824">
    <property type="entry name" value="DUF4469"/>
</dbReference>
<gene>
    <name evidence="3" type="ordered locus">Ctha_2339</name>
</gene>
<feature type="domain" description="Bvu-2165-like IHF-HU-like DNA-binding" evidence="2">
    <location>
        <begin position="1"/>
        <end position="121"/>
    </location>
</feature>
<dbReference type="EMBL" id="CP001100">
    <property type="protein sequence ID" value="ACF14789.1"/>
    <property type="molecule type" value="Genomic_DNA"/>
</dbReference>
<evidence type="ECO:0000313" key="3">
    <source>
        <dbReference type="EMBL" id="ACF14789.1"/>
    </source>
</evidence>
<dbReference type="InterPro" id="IPR049893">
    <property type="entry name" value="Bvu_2165-like_IHF-HU-DNA_bdg"/>
</dbReference>
<feature type="domain" description="DUF4469" evidence="1">
    <location>
        <begin position="129"/>
        <end position="223"/>
    </location>
</feature>